<feature type="domain" description="Ketoreductase" evidence="3">
    <location>
        <begin position="25"/>
        <end position="208"/>
    </location>
</feature>
<reference evidence="5" key="1">
    <citation type="submission" date="2017-03" db="EMBL/GenBank/DDBJ databases">
        <authorList>
            <person name="Safronova V.I."/>
            <person name="Sazanova A.L."/>
            <person name="Chirak E.R."/>
        </authorList>
    </citation>
    <scope>NUCLEOTIDE SEQUENCE [LARGE SCALE GENOMIC DNA]</scope>
    <source>
        <strain evidence="5">Ach-343</strain>
    </source>
</reference>
<dbReference type="SMART" id="SM00822">
    <property type="entry name" value="PKS_KR"/>
    <property type="match status" value="1"/>
</dbReference>
<organism evidence="4 5">
    <name type="scientific">Mesorhizobium kowhaii</name>
    <dbReference type="NCBI Taxonomy" id="1300272"/>
    <lineage>
        <taxon>Bacteria</taxon>
        <taxon>Pseudomonadati</taxon>
        <taxon>Pseudomonadota</taxon>
        <taxon>Alphaproteobacteria</taxon>
        <taxon>Hyphomicrobiales</taxon>
        <taxon>Phyllobacteriaceae</taxon>
        <taxon>Mesorhizobium</taxon>
    </lineage>
</organism>
<evidence type="ECO:0000256" key="1">
    <source>
        <dbReference type="ARBA" id="ARBA00006484"/>
    </source>
</evidence>
<dbReference type="SUPFAM" id="SSF51735">
    <property type="entry name" value="NAD(P)-binding Rossmann-fold domains"/>
    <property type="match status" value="1"/>
</dbReference>
<evidence type="ECO:0000313" key="5">
    <source>
        <dbReference type="Proteomes" id="UP000248616"/>
    </source>
</evidence>
<proteinExistence type="inferred from homology"/>
<evidence type="ECO:0000259" key="3">
    <source>
        <dbReference type="SMART" id="SM00822"/>
    </source>
</evidence>
<sequence>MKQVTSPASNCPSTEAILVNDTPGRVAVVTGGASGLGAAIAASLSNDGFHLVVADLNEPTGRSLAESLPSASFVKMDVSSNEDWLALAHVLDEQFQGLDVLVNNAAIYRPKAIADETSEGFGEIFRVNQLSVLLGIQTAIPLMRRKGGGSIINVSSTGGLTGYPGTIAYASTKWAVRGMTKVAARELAELGIRVNSIHPGLCDTPMANENSEEFLESLRASIPLGRLGKPKEVASSVSFLASPASAYISGAELAVDGAATA</sequence>
<dbReference type="EMBL" id="MZXV01000017">
    <property type="protein sequence ID" value="PZV38764.1"/>
    <property type="molecule type" value="Genomic_DNA"/>
</dbReference>
<dbReference type="InterPro" id="IPR002347">
    <property type="entry name" value="SDR_fam"/>
</dbReference>
<keyword evidence="5" id="KW-1185">Reference proteome</keyword>
<dbReference type="Proteomes" id="UP000248616">
    <property type="component" value="Unassembled WGS sequence"/>
</dbReference>
<dbReference type="InterPro" id="IPR036291">
    <property type="entry name" value="NAD(P)-bd_dom_sf"/>
</dbReference>
<evidence type="ECO:0000313" key="4">
    <source>
        <dbReference type="EMBL" id="PZV38764.1"/>
    </source>
</evidence>
<gene>
    <name evidence="4" type="ORF">B5V02_08880</name>
</gene>
<dbReference type="FunFam" id="3.40.50.720:FF:000084">
    <property type="entry name" value="Short-chain dehydrogenase reductase"/>
    <property type="match status" value="1"/>
</dbReference>
<dbReference type="NCBIfam" id="NF005559">
    <property type="entry name" value="PRK07231.1"/>
    <property type="match status" value="1"/>
</dbReference>
<dbReference type="InterPro" id="IPR057326">
    <property type="entry name" value="KR_dom"/>
</dbReference>
<dbReference type="PRINTS" id="PR00081">
    <property type="entry name" value="GDHRDH"/>
</dbReference>
<dbReference type="PROSITE" id="PS00061">
    <property type="entry name" value="ADH_SHORT"/>
    <property type="match status" value="1"/>
</dbReference>
<dbReference type="AlphaFoldDB" id="A0A2W7C7A0"/>
<accession>A0A2W7C7A0</accession>
<dbReference type="PANTHER" id="PTHR43639:SF1">
    <property type="entry name" value="SHORT-CHAIN DEHYDROGENASE_REDUCTASE FAMILY PROTEIN"/>
    <property type="match status" value="1"/>
</dbReference>
<dbReference type="Gene3D" id="3.40.50.720">
    <property type="entry name" value="NAD(P)-binding Rossmann-like Domain"/>
    <property type="match status" value="1"/>
</dbReference>
<dbReference type="PANTHER" id="PTHR43639">
    <property type="entry name" value="OXIDOREDUCTASE, SHORT-CHAIN DEHYDROGENASE/REDUCTASE FAMILY (AFU_ORTHOLOGUE AFUA_5G02870)"/>
    <property type="match status" value="1"/>
</dbReference>
<comment type="similarity">
    <text evidence="1">Belongs to the short-chain dehydrogenases/reductases (SDR) family.</text>
</comment>
<comment type="caution">
    <text evidence="4">The sequence shown here is derived from an EMBL/GenBank/DDBJ whole genome shotgun (WGS) entry which is preliminary data.</text>
</comment>
<dbReference type="PRINTS" id="PR00080">
    <property type="entry name" value="SDRFAMILY"/>
</dbReference>
<dbReference type="GO" id="GO:0016491">
    <property type="term" value="F:oxidoreductase activity"/>
    <property type="evidence" value="ECO:0007669"/>
    <property type="project" value="UniProtKB-KW"/>
</dbReference>
<dbReference type="Pfam" id="PF13561">
    <property type="entry name" value="adh_short_C2"/>
    <property type="match status" value="1"/>
</dbReference>
<dbReference type="InterPro" id="IPR020904">
    <property type="entry name" value="Sc_DH/Rdtase_CS"/>
</dbReference>
<keyword evidence="2" id="KW-0560">Oxidoreductase</keyword>
<dbReference type="OrthoDB" id="9792355at2"/>
<protein>
    <recommendedName>
        <fullName evidence="3">Ketoreductase domain-containing protein</fullName>
    </recommendedName>
</protein>
<name>A0A2W7C7A0_9HYPH</name>
<evidence type="ECO:0000256" key="2">
    <source>
        <dbReference type="ARBA" id="ARBA00023002"/>
    </source>
</evidence>